<protein>
    <recommendedName>
        <fullName evidence="4 12">Cysteine synthase</fullName>
        <ecNumber evidence="4 12">2.5.1.47</ecNumber>
    </recommendedName>
</protein>
<evidence type="ECO:0000256" key="4">
    <source>
        <dbReference type="ARBA" id="ARBA00012681"/>
    </source>
</evidence>
<keyword evidence="7 10" id="KW-0663">Pyridoxal phosphate</keyword>
<evidence type="ECO:0000259" key="13">
    <source>
        <dbReference type="Pfam" id="PF00291"/>
    </source>
</evidence>
<evidence type="ECO:0000256" key="6">
    <source>
        <dbReference type="ARBA" id="ARBA00022679"/>
    </source>
</evidence>
<evidence type="ECO:0000256" key="7">
    <source>
        <dbReference type="ARBA" id="ARBA00022898"/>
    </source>
</evidence>
<name>A0A1T4R6R6_9FIRM</name>
<dbReference type="InterPro" id="IPR001216">
    <property type="entry name" value="P-phosphate_BS"/>
</dbReference>
<dbReference type="AlphaFoldDB" id="A0A1T4R6R6"/>
<dbReference type="STRING" id="142842.SAMN02745118_02830"/>
<evidence type="ECO:0000256" key="3">
    <source>
        <dbReference type="ARBA" id="ARBA00007103"/>
    </source>
</evidence>
<evidence type="ECO:0000313" key="15">
    <source>
        <dbReference type="Proteomes" id="UP000190625"/>
    </source>
</evidence>
<evidence type="ECO:0000256" key="9">
    <source>
        <dbReference type="ARBA" id="ARBA00047931"/>
    </source>
</evidence>
<evidence type="ECO:0000256" key="11">
    <source>
        <dbReference type="PIRSR" id="PIRSR605856-51"/>
    </source>
</evidence>
<dbReference type="InterPro" id="IPR005856">
    <property type="entry name" value="Cys_synth"/>
</dbReference>
<dbReference type="GO" id="GO:0004124">
    <property type="term" value="F:cysteine synthase activity"/>
    <property type="evidence" value="ECO:0007669"/>
    <property type="project" value="UniProtKB-UniRule"/>
</dbReference>
<dbReference type="EC" id="2.5.1.47" evidence="4 12"/>
<evidence type="ECO:0000256" key="1">
    <source>
        <dbReference type="ARBA" id="ARBA00001933"/>
    </source>
</evidence>
<dbReference type="InterPro" id="IPR001926">
    <property type="entry name" value="TrpB-like_PALP"/>
</dbReference>
<evidence type="ECO:0000256" key="12">
    <source>
        <dbReference type="RuleBase" id="RU003985"/>
    </source>
</evidence>
<keyword evidence="6 12" id="KW-0808">Transferase</keyword>
<dbReference type="FunFam" id="3.40.50.1100:FF:000006">
    <property type="entry name" value="Cysteine synthase"/>
    <property type="match status" value="1"/>
</dbReference>
<comment type="catalytic activity">
    <reaction evidence="9 12">
        <text>O-acetyl-L-serine + hydrogen sulfide = L-cysteine + acetate</text>
        <dbReference type="Rhea" id="RHEA:14829"/>
        <dbReference type="ChEBI" id="CHEBI:29919"/>
        <dbReference type="ChEBI" id="CHEBI:30089"/>
        <dbReference type="ChEBI" id="CHEBI:35235"/>
        <dbReference type="ChEBI" id="CHEBI:58340"/>
        <dbReference type="EC" id="2.5.1.47"/>
    </reaction>
</comment>
<dbReference type="SUPFAM" id="SSF53686">
    <property type="entry name" value="Tryptophan synthase beta subunit-like PLP-dependent enzymes"/>
    <property type="match status" value="1"/>
</dbReference>
<dbReference type="PROSITE" id="PS00901">
    <property type="entry name" value="CYS_SYNTHASE"/>
    <property type="match status" value="1"/>
</dbReference>
<feature type="binding site" evidence="10">
    <location>
        <begin position="187"/>
        <end position="191"/>
    </location>
    <ligand>
        <name>pyridoxal 5'-phosphate</name>
        <dbReference type="ChEBI" id="CHEBI:597326"/>
    </ligand>
</feature>
<dbReference type="PANTHER" id="PTHR10314">
    <property type="entry name" value="CYSTATHIONINE BETA-SYNTHASE"/>
    <property type="match status" value="1"/>
</dbReference>
<reference evidence="15" key="1">
    <citation type="submission" date="2017-02" db="EMBL/GenBank/DDBJ databases">
        <authorList>
            <person name="Varghese N."/>
            <person name="Submissions S."/>
        </authorList>
    </citation>
    <scope>NUCLEOTIDE SEQUENCE [LARGE SCALE GENOMIC DNA]</scope>
    <source>
        <strain evidence="15">ATCC BAA-73</strain>
    </source>
</reference>
<proteinExistence type="inferred from homology"/>
<dbReference type="InterPro" id="IPR036052">
    <property type="entry name" value="TrpB-like_PALP_sf"/>
</dbReference>
<dbReference type="Gene3D" id="3.40.50.1100">
    <property type="match status" value="2"/>
</dbReference>
<feature type="domain" description="Tryptophan synthase beta chain-like PALP" evidence="13">
    <location>
        <begin position="18"/>
        <end position="301"/>
    </location>
</feature>
<dbReference type="EMBL" id="FUWM01000042">
    <property type="protein sequence ID" value="SKA11321.1"/>
    <property type="molecule type" value="Genomic_DNA"/>
</dbReference>
<accession>A0A1T4R6R6</accession>
<comment type="similarity">
    <text evidence="3 12">Belongs to the cysteine synthase/cystathionine beta-synthase family.</text>
</comment>
<evidence type="ECO:0000256" key="5">
    <source>
        <dbReference type="ARBA" id="ARBA00022605"/>
    </source>
</evidence>
<keyword evidence="15" id="KW-1185">Reference proteome</keyword>
<feature type="binding site" evidence="10">
    <location>
        <position position="274"/>
    </location>
    <ligand>
        <name>pyridoxal 5'-phosphate</name>
        <dbReference type="ChEBI" id="CHEBI:597326"/>
    </ligand>
</feature>
<organism evidence="14 15">
    <name type="scientific">Selenihalanaerobacter shriftii</name>
    <dbReference type="NCBI Taxonomy" id="142842"/>
    <lineage>
        <taxon>Bacteria</taxon>
        <taxon>Bacillati</taxon>
        <taxon>Bacillota</taxon>
        <taxon>Clostridia</taxon>
        <taxon>Halanaerobiales</taxon>
        <taxon>Halobacteroidaceae</taxon>
        <taxon>Selenihalanaerobacter</taxon>
    </lineage>
</organism>
<evidence type="ECO:0000256" key="8">
    <source>
        <dbReference type="ARBA" id="ARBA00023192"/>
    </source>
</evidence>
<dbReference type="InterPro" id="IPR005859">
    <property type="entry name" value="CysK"/>
</dbReference>
<dbReference type="NCBIfam" id="TIGR01136">
    <property type="entry name" value="cysKM"/>
    <property type="match status" value="1"/>
</dbReference>
<comment type="cofactor">
    <cofactor evidence="1 10 12">
        <name>pyridoxal 5'-phosphate</name>
        <dbReference type="ChEBI" id="CHEBI:597326"/>
    </cofactor>
</comment>
<gene>
    <name evidence="14" type="ORF">SAMN02745118_02830</name>
</gene>
<evidence type="ECO:0000256" key="10">
    <source>
        <dbReference type="PIRSR" id="PIRSR605856-50"/>
    </source>
</evidence>
<keyword evidence="5 12" id="KW-0028">Amino-acid biosynthesis</keyword>
<dbReference type="InterPro" id="IPR050214">
    <property type="entry name" value="Cys_Synth/Cystath_Beta-Synth"/>
</dbReference>
<dbReference type="Proteomes" id="UP000190625">
    <property type="component" value="Unassembled WGS sequence"/>
</dbReference>
<evidence type="ECO:0000256" key="2">
    <source>
        <dbReference type="ARBA" id="ARBA00004962"/>
    </source>
</evidence>
<keyword evidence="8 12" id="KW-0198">Cysteine biosynthesis</keyword>
<dbReference type="UniPathway" id="UPA00136">
    <property type="reaction ID" value="UER00200"/>
</dbReference>
<comment type="pathway">
    <text evidence="2">Amino-acid biosynthesis; L-cysteine biosynthesis; L-cysteine from L-serine: step 2/2.</text>
</comment>
<sequence length="312" mass="33543">MISEKERKITMQIADNVLELIGNTPVVKLNKMLPKDIADIYIKLESFNPTRSVKARPAYNMIEQAEKGGTLKPGGTIIEPTSGNTGIGLAMTAAVKGYKAILIMPESASEERISIMKAYGAEVILTPANKGMTGAVKKSEELLTKTKNSFMPNQFKNPANPNAHRHTTAQEIVRTFDNLDLFISTAGTGGTVSGTGEELKKEFPNLKIYIVESENSPVISGGKSGDHKIPGTGPGFIPDTLNTNIYDRVYRINDEDALKTVRQLATEGILVGPSTGAAVWTAIQAAKEVGAGKTILTMAPDTGERYLSSDIF</sequence>
<feature type="modified residue" description="N6-(pyridoxal phosphate)lysine" evidence="11">
    <location>
        <position position="54"/>
    </location>
</feature>
<dbReference type="NCBIfam" id="TIGR01139">
    <property type="entry name" value="cysK"/>
    <property type="match status" value="1"/>
</dbReference>
<evidence type="ECO:0000313" key="14">
    <source>
        <dbReference type="EMBL" id="SKA11321.1"/>
    </source>
</evidence>
<dbReference type="GO" id="GO:0006535">
    <property type="term" value="P:cysteine biosynthetic process from serine"/>
    <property type="evidence" value="ECO:0007669"/>
    <property type="project" value="UniProtKB-UniRule"/>
</dbReference>
<dbReference type="Pfam" id="PF00291">
    <property type="entry name" value="PALP"/>
    <property type="match status" value="1"/>
</dbReference>
<dbReference type="CDD" id="cd01561">
    <property type="entry name" value="CBS_like"/>
    <property type="match status" value="1"/>
</dbReference>
<feature type="binding site" evidence="10">
    <location>
        <position position="84"/>
    </location>
    <ligand>
        <name>pyridoxal 5'-phosphate</name>
        <dbReference type="ChEBI" id="CHEBI:597326"/>
    </ligand>
</feature>